<evidence type="ECO:0000313" key="2">
    <source>
        <dbReference type="Proteomes" id="UP000313359"/>
    </source>
</evidence>
<dbReference type="OrthoDB" id="2757463at2759"/>
<sequence length="205" mass="23778">MSSSKCTSPPPLSSSYLSSSSVAMDSYIQEIDEMWQHHVDNSSRVVIPRRIPSEFRVSMPAPWLDLPSNPFSFCIHEEGISLQDILDNEHFPAWYWVLGMPDSVILFPERTWFHISWPGYRQYTQRVLLEHDGSTWSIALAIARAYESFLQEAREWDFQPDEGAAWQITGEDDDINILPNLRLHRLCWVNGEIYQADIELVAPRH</sequence>
<protein>
    <submittedName>
        <fullName evidence="1">Uncharacterized protein</fullName>
    </submittedName>
</protein>
<name>A0A5C2S6S7_9APHY</name>
<keyword evidence="2" id="KW-1185">Reference proteome</keyword>
<proteinExistence type="predicted"/>
<gene>
    <name evidence="1" type="ORF">L227DRAFT_612569</name>
</gene>
<accession>A0A5C2S6S7</accession>
<dbReference type="EMBL" id="ML122273">
    <property type="protein sequence ID" value="RPD58809.1"/>
    <property type="molecule type" value="Genomic_DNA"/>
</dbReference>
<reference evidence="1" key="1">
    <citation type="journal article" date="2018" name="Genome Biol. Evol.">
        <title>Genomics and development of Lentinus tigrinus, a white-rot wood-decaying mushroom with dimorphic fruiting bodies.</title>
        <authorList>
            <person name="Wu B."/>
            <person name="Xu Z."/>
            <person name="Knudson A."/>
            <person name="Carlson A."/>
            <person name="Chen N."/>
            <person name="Kovaka S."/>
            <person name="LaButti K."/>
            <person name="Lipzen A."/>
            <person name="Pennachio C."/>
            <person name="Riley R."/>
            <person name="Schakwitz W."/>
            <person name="Umezawa K."/>
            <person name="Ohm R.A."/>
            <person name="Grigoriev I.V."/>
            <person name="Nagy L.G."/>
            <person name="Gibbons J."/>
            <person name="Hibbett D."/>
        </authorList>
    </citation>
    <scope>NUCLEOTIDE SEQUENCE [LARGE SCALE GENOMIC DNA]</scope>
    <source>
        <strain evidence="1">ALCF2SS1-6</strain>
    </source>
</reference>
<organism evidence="1 2">
    <name type="scientific">Lentinus tigrinus ALCF2SS1-6</name>
    <dbReference type="NCBI Taxonomy" id="1328759"/>
    <lineage>
        <taxon>Eukaryota</taxon>
        <taxon>Fungi</taxon>
        <taxon>Dikarya</taxon>
        <taxon>Basidiomycota</taxon>
        <taxon>Agaricomycotina</taxon>
        <taxon>Agaricomycetes</taxon>
        <taxon>Polyporales</taxon>
        <taxon>Polyporaceae</taxon>
        <taxon>Lentinus</taxon>
    </lineage>
</organism>
<dbReference type="Proteomes" id="UP000313359">
    <property type="component" value="Unassembled WGS sequence"/>
</dbReference>
<evidence type="ECO:0000313" key="1">
    <source>
        <dbReference type="EMBL" id="RPD58809.1"/>
    </source>
</evidence>
<dbReference type="AlphaFoldDB" id="A0A5C2S6S7"/>